<dbReference type="Proteomes" id="UP000095605">
    <property type="component" value="Unassembled WGS sequence"/>
</dbReference>
<organism evidence="1 2">
    <name type="scientific">Hanseniaspora opuntiae</name>
    <dbReference type="NCBI Taxonomy" id="211096"/>
    <lineage>
        <taxon>Eukaryota</taxon>
        <taxon>Fungi</taxon>
        <taxon>Dikarya</taxon>
        <taxon>Ascomycota</taxon>
        <taxon>Saccharomycotina</taxon>
        <taxon>Saccharomycetes</taxon>
        <taxon>Saccharomycodales</taxon>
        <taxon>Saccharomycodaceae</taxon>
        <taxon>Hanseniaspora</taxon>
    </lineage>
</organism>
<name>A0A1E5R614_9ASCO</name>
<evidence type="ECO:0000313" key="2">
    <source>
        <dbReference type="Proteomes" id="UP000095605"/>
    </source>
</evidence>
<protein>
    <submittedName>
        <fullName evidence="1">Uncharacterized protein</fullName>
    </submittedName>
</protein>
<dbReference type="AlphaFoldDB" id="A0A1E5R614"/>
<sequence length="72" mass="7903">MNLLTSIEGYAVVLLMPIANTLGVMRLQTQHTVNLVPYPISGSPSSPVYNMKQWPHEHIASSMKVVQLLGVT</sequence>
<proteinExistence type="predicted"/>
<comment type="caution">
    <text evidence="1">The sequence shown here is derived from an EMBL/GenBank/DDBJ whole genome shotgun (WGS) entry which is preliminary data.</text>
</comment>
<accession>A0A1E5R614</accession>
<reference evidence="2" key="1">
    <citation type="journal article" date="2016" name="Genome Announc.">
        <title>Genome sequences of three species of Hanseniaspora isolated from spontaneous wine fermentations.</title>
        <authorList>
            <person name="Sternes P.R."/>
            <person name="Lee D."/>
            <person name="Kutyna D.R."/>
            <person name="Borneman A.R."/>
        </authorList>
    </citation>
    <scope>NUCLEOTIDE SEQUENCE [LARGE SCALE GENOMIC DNA]</scope>
    <source>
        <strain evidence="2">AWRI3578</strain>
    </source>
</reference>
<evidence type="ECO:0000313" key="1">
    <source>
        <dbReference type="EMBL" id="OEJ82349.1"/>
    </source>
</evidence>
<gene>
    <name evidence="1" type="ORF">AWRI3578_g3530</name>
</gene>
<dbReference type="EMBL" id="LPNL01000008">
    <property type="protein sequence ID" value="OEJ82349.1"/>
    <property type="molecule type" value="Genomic_DNA"/>
</dbReference>
<keyword evidence="2" id="KW-1185">Reference proteome</keyword>